<keyword evidence="3" id="KW-1185">Reference proteome</keyword>
<dbReference type="SUPFAM" id="SSF53254">
    <property type="entry name" value="Phosphoglycerate mutase-like"/>
    <property type="match status" value="1"/>
</dbReference>
<organism evidence="2 3">
    <name type="scientific">Aaosphaeria arxii CBS 175.79</name>
    <dbReference type="NCBI Taxonomy" id="1450172"/>
    <lineage>
        <taxon>Eukaryota</taxon>
        <taxon>Fungi</taxon>
        <taxon>Dikarya</taxon>
        <taxon>Ascomycota</taxon>
        <taxon>Pezizomycotina</taxon>
        <taxon>Dothideomycetes</taxon>
        <taxon>Pleosporomycetidae</taxon>
        <taxon>Pleosporales</taxon>
        <taxon>Pleosporales incertae sedis</taxon>
        <taxon>Aaosphaeria</taxon>
    </lineage>
</organism>
<dbReference type="RefSeq" id="XP_033377248.1">
    <property type="nucleotide sequence ID" value="XM_033534273.1"/>
</dbReference>
<dbReference type="Gene3D" id="3.40.50.1240">
    <property type="entry name" value="Phosphoglycerate mutase-like"/>
    <property type="match status" value="1"/>
</dbReference>
<dbReference type="PANTHER" id="PTHR16469:SF51">
    <property type="entry name" value="TRANSCRIPTION FACTOR TAU 55 KDA SUBUNIT"/>
    <property type="match status" value="1"/>
</dbReference>
<sequence length="422" mass="49392">MKVKQIYLLREGQTADNYFDPYTGEWGDPATPTRRFADKSLSEAAIQQIRGTARALSRLKLERVFVAPHWQCVDTMSRILPHLNVADPHSGLMSVEYGLSAWEDPFYFPPGVKSKSGNALHPTAIGVFASNFSNIDTTYRSAWSHSPPTWDAGLWRRDVEDNLIPPTNTVSDPDEWESMPTFLLRIKVFLDQITRYRHARRRAILICATAPALLAIATLLKHWHSLPSYDYDSPANIDVYRAWMTKSLKKFRRLMKGPTYWREFRTGNLYITRYDRTLLRNWRLAIDGRRRHISRKIDQGNEWYMPVDARWQLRLVPDIREYEKHPIGCIYNSVHDFALQTTGEVFETYLALRRHFGSNPYHVPWYMYIGLWFCHLTMWSLALYKIVHTVALTIEDWTWVYTPMMASTVQFMLFMFPPLLAA</sequence>
<feature type="transmembrane region" description="Helical" evidence="1">
    <location>
        <begin position="365"/>
        <end position="387"/>
    </location>
</feature>
<gene>
    <name evidence="2" type="ORF">BU24DRAFT_497511</name>
</gene>
<proteinExistence type="predicted"/>
<protein>
    <submittedName>
        <fullName evidence="2">Uncharacterized protein</fullName>
    </submittedName>
</protein>
<dbReference type="PANTHER" id="PTHR16469">
    <property type="entry name" value="UBIQUITIN-ASSOCIATED AND SH3 DOMAIN-CONTAINING BA-RELATED"/>
    <property type="match status" value="1"/>
</dbReference>
<evidence type="ECO:0000313" key="3">
    <source>
        <dbReference type="Proteomes" id="UP000799778"/>
    </source>
</evidence>
<dbReference type="AlphaFoldDB" id="A0A6A5X7P2"/>
<dbReference type="InterPro" id="IPR029033">
    <property type="entry name" value="His_PPase_superfam"/>
</dbReference>
<reference evidence="2" key="1">
    <citation type="journal article" date="2020" name="Stud. Mycol.">
        <title>101 Dothideomycetes genomes: a test case for predicting lifestyles and emergence of pathogens.</title>
        <authorList>
            <person name="Haridas S."/>
            <person name="Albert R."/>
            <person name="Binder M."/>
            <person name="Bloem J."/>
            <person name="Labutti K."/>
            <person name="Salamov A."/>
            <person name="Andreopoulos B."/>
            <person name="Baker S."/>
            <person name="Barry K."/>
            <person name="Bills G."/>
            <person name="Bluhm B."/>
            <person name="Cannon C."/>
            <person name="Castanera R."/>
            <person name="Culley D."/>
            <person name="Daum C."/>
            <person name="Ezra D."/>
            <person name="Gonzalez J."/>
            <person name="Henrissat B."/>
            <person name="Kuo A."/>
            <person name="Liang C."/>
            <person name="Lipzen A."/>
            <person name="Lutzoni F."/>
            <person name="Magnuson J."/>
            <person name="Mondo S."/>
            <person name="Nolan M."/>
            <person name="Ohm R."/>
            <person name="Pangilinan J."/>
            <person name="Park H.-J."/>
            <person name="Ramirez L."/>
            <person name="Alfaro M."/>
            <person name="Sun H."/>
            <person name="Tritt A."/>
            <person name="Yoshinaga Y."/>
            <person name="Zwiers L.-H."/>
            <person name="Turgeon B."/>
            <person name="Goodwin S."/>
            <person name="Spatafora J."/>
            <person name="Crous P."/>
            <person name="Grigoriev I."/>
        </authorList>
    </citation>
    <scope>NUCLEOTIDE SEQUENCE</scope>
    <source>
        <strain evidence="2">CBS 175.79</strain>
    </source>
</reference>
<name>A0A6A5X7P2_9PLEO</name>
<keyword evidence="1" id="KW-0812">Transmembrane</keyword>
<keyword evidence="1" id="KW-1133">Transmembrane helix</keyword>
<feature type="transmembrane region" description="Helical" evidence="1">
    <location>
        <begin position="399"/>
        <end position="420"/>
    </location>
</feature>
<accession>A0A6A5X7P2</accession>
<dbReference type="InterPro" id="IPR051710">
    <property type="entry name" value="Phosphatase_SH3-domain"/>
</dbReference>
<feature type="transmembrane region" description="Helical" evidence="1">
    <location>
        <begin position="203"/>
        <end position="223"/>
    </location>
</feature>
<keyword evidence="1" id="KW-0472">Membrane</keyword>
<evidence type="ECO:0000313" key="2">
    <source>
        <dbReference type="EMBL" id="KAF2008909.1"/>
    </source>
</evidence>
<dbReference type="Proteomes" id="UP000799778">
    <property type="component" value="Unassembled WGS sequence"/>
</dbReference>
<dbReference type="EMBL" id="ML978080">
    <property type="protein sequence ID" value="KAF2008909.1"/>
    <property type="molecule type" value="Genomic_DNA"/>
</dbReference>
<evidence type="ECO:0000256" key="1">
    <source>
        <dbReference type="SAM" id="Phobius"/>
    </source>
</evidence>
<dbReference type="GeneID" id="54291670"/>